<evidence type="ECO:0000256" key="1">
    <source>
        <dbReference type="SAM" id="MobiDB-lite"/>
    </source>
</evidence>
<dbReference type="PANTHER" id="PTHR38357">
    <property type="entry name" value="EXPRESSED PROTEIN"/>
    <property type="match status" value="1"/>
</dbReference>
<dbReference type="EMBL" id="DF973632">
    <property type="protein sequence ID" value="GAU36520.1"/>
    <property type="molecule type" value="Genomic_DNA"/>
</dbReference>
<dbReference type="AlphaFoldDB" id="A0A2Z6NJA0"/>
<reference evidence="3" key="1">
    <citation type="journal article" date="2017" name="Front. Plant Sci.">
        <title>Climate Clever Clovers: New Paradigm to Reduce the Environmental Footprint of Ruminants by Breeding Low Methanogenic Forages Utilizing Haplotype Variation.</title>
        <authorList>
            <person name="Kaur P."/>
            <person name="Appels R."/>
            <person name="Bayer P.E."/>
            <person name="Keeble-Gagnere G."/>
            <person name="Wang J."/>
            <person name="Hirakawa H."/>
            <person name="Shirasawa K."/>
            <person name="Vercoe P."/>
            <person name="Stefanova K."/>
            <person name="Durmic Z."/>
            <person name="Nichols P."/>
            <person name="Revell C."/>
            <person name="Isobe S.N."/>
            <person name="Edwards D."/>
            <person name="Erskine W."/>
        </authorList>
    </citation>
    <scope>NUCLEOTIDE SEQUENCE [LARGE SCALE GENOMIC DNA]</scope>
    <source>
        <strain evidence="3">cv. Daliak</strain>
    </source>
</reference>
<proteinExistence type="predicted"/>
<dbReference type="OrthoDB" id="1897217at2759"/>
<dbReference type="PANTHER" id="PTHR38357:SF1">
    <property type="entry name" value="EXPRESSED PROTEIN"/>
    <property type="match status" value="1"/>
</dbReference>
<sequence>MLGTLPSTYLKWVSKKLRAGEFEDWAKLADEVLADPVYKDRIEWEFALNVMSGDKASSAVVARSGSAAVELQEISERFGWDNDDKVGWSKIDFNRLGTSYGGRIPRLVNRKSNDADVNADAKTNKKPSTGMSSSSRSKRMERRERQKMRLRSSSTHEEVEQEKEDMVADVEEVKDDDSVVDNNPFPGRQGLLRSLTLGVKSSLYTVALKVFVFMWAFTIIDKAKVIGGGVSKNILLCRGMIGYDVVVSGGTSFRGPVDLSIHKLVPLVQPSLRPCILRLVVPWVIMPFCGVPTYVATVHTSRVSRQQGAGTLKVLSTCQLIPSLWCATNL</sequence>
<protein>
    <submittedName>
        <fullName evidence="2">Uncharacterized protein</fullName>
    </submittedName>
</protein>
<evidence type="ECO:0000313" key="2">
    <source>
        <dbReference type="EMBL" id="GAU36520.1"/>
    </source>
</evidence>
<dbReference type="Proteomes" id="UP000242715">
    <property type="component" value="Unassembled WGS sequence"/>
</dbReference>
<dbReference type="GO" id="GO:0009536">
    <property type="term" value="C:plastid"/>
    <property type="evidence" value="ECO:0007669"/>
    <property type="project" value="TreeGrafter"/>
</dbReference>
<name>A0A2Z6NJA0_TRISU</name>
<feature type="compositionally biased region" description="Basic residues" evidence="1">
    <location>
        <begin position="136"/>
        <end position="150"/>
    </location>
</feature>
<organism evidence="2 3">
    <name type="scientific">Trifolium subterraneum</name>
    <name type="common">Subterranean clover</name>
    <dbReference type="NCBI Taxonomy" id="3900"/>
    <lineage>
        <taxon>Eukaryota</taxon>
        <taxon>Viridiplantae</taxon>
        <taxon>Streptophyta</taxon>
        <taxon>Embryophyta</taxon>
        <taxon>Tracheophyta</taxon>
        <taxon>Spermatophyta</taxon>
        <taxon>Magnoliopsida</taxon>
        <taxon>eudicotyledons</taxon>
        <taxon>Gunneridae</taxon>
        <taxon>Pentapetalae</taxon>
        <taxon>rosids</taxon>
        <taxon>fabids</taxon>
        <taxon>Fabales</taxon>
        <taxon>Fabaceae</taxon>
        <taxon>Papilionoideae</taxon>
        <taxon>50 kb inversion clade</taxon>
        <taxon>NPAAA clade</taxon>
        <taxon>Hologalegina</taxon>
        <taxon>IRL clade</taxon>
        <taxon>Trifolieae</taxon>
        <taxon>Trifolium</taxon>
    </lineage>
</organism>
<accession>A0A2Z6NJA0</accession>
<gene>
    <name evidence="2" type="ORF">TSUD_316460</name>
</gene>
<evidence type="ECO:0000313" key="3">
    <source>
        <dbReference type="Proteomes" id="UP000242715"/>
    </source>
</evidence>
<keyword evidence="3" id="KW-1185">Reference proteome</keyword>
<feature type="region of interest" description="Disordered" evidence="1">
    <location>
        <begin position="111"/>
        <end position="165"/>
    </location>
</feature>